<dbReference type="InterPro" id="IPR000620">
    <property type="entry name" value="EamA_dom"/>
</dbReference>
<dbReference type="EMBL" id="BOMN01000031">
    <property type="protein sequence ID" value="GIE19632.1"/>
    <property type="molecule type" value="Genomic_DNA"/>
</dbReference>
<evidence type="ECO:0000313" key="11">
    <source>
        <dbReference type="Proteomes" id="UP000603200"/>
    </source>
</evidence>
<feature type="transmembrane region" description="Helical" evidence="8">
    <location>
        <begin position="80"/>
        <end position="99"/>
    </location>
</feature>
<dbReference type="PANTHER" id="PTHR22911:SF137">
    <property type="entry name" value="SOLUTE CARRIER FAMILY 35 MEMBER G2-RELATED"/>
    <property type="match status" value="1"/>
</dbReference>
<comment type="caution">
    <text evidence="10">The sequence shown here is derived from an EMBL/GenBank/DDBJ whole genome shotgun (WGS) entry which is preliminary data.</text>
</comment>
<accession>A0ABQ3ZM76</accession>
<keyword evidence="7 8" id="KW-0472">Membrane</keyword>
<feature type="transmembrane region" description="Helical" evidence="8">
    <location>
        <begin position="158"/>
        <end position="175"/>
    </location>
</feature>
<keyword evidence="11" id="KW-1185">Reference proteome</keyword>
<reference evidence="10 11" key="1">
    <citation type="submission" date="2021-01" db="EMBL/GenBank/DDBJ databases">
        <title>Whole genome shotgun sequence of Actinoplanes humidus NBRC 14915.</title>
        <authorList>
            <person name="Komaki H."/>
            <person name="Tamura T."/>
        </authorList>
    </citation>
    <scope>NUCLEOTIDE SEQUENCE [LARGE SCALE GENOMIC DNA]</scope>
    <source>
        <strain evidence="10 11">NBRC 14915</strain>
    </source>
</reference>
<feature type="transmembrane region" description="Helical" evidence="8">
    <location>
        <begin position="187"/>
        <end position="207"/>
    </location>
</feature>
<evidence type="ECO:0000256" key="8">
    <source>
        <dbReference type="SAM" id="Phobius"/>
    </source>
</evidence>
<organism evidence="10 11">
    <name type="scientific">Winogradskya humida</name>
    <dbReference type="NCBI Taxonomy" id="113566"/>
    <lineage>
        <taxon>Bacteria</taxon>
        <taxon>Bacillati</taxon>
        <taxon>Actinomycetota</taxon>
        <taxon>Actinomycetes</taxon>
        <taxon>Micromonosporales</taxon>
        <taxon>Micromonosporaceae</taxon>
        <taxon>Winogradskya</taxon>
    </lineage>
</organism>
<proteinExistence type="inferred from homology"/>
<evidence type="ECO:0000256" key="3">
    <source>
        <dbReference type="ARBA" id="ARBA00022448"/>
    </source>
</evidence>
<gene>
    <name evidence="10" type="ORF">Ahu01nite_027340</name>
</gene>
<dbReference type="InterPro" id="IPR004626">
    <property type="entry name" value="RarD"/>
</dbReference>
<evidence type="ECO:0000256" key="2">
    <source>
        <dbReference type="ARBA" id="ARBA00007362"/>
    </source>
</evidence>
<dbReference type="InterPro" id="IPR037185">
    <property type="entry name" value="EmrE-like"/>
</dbReference>
<dbReference type="Pfam" id="PF00892">
    <property type="entry name" value="EamA"/>
    <property type="match status" value="1"/>
</dbReference>
<evidence type="ECO:0000259" key="9">
    <source>
        <dbReference type="Pfam" id="PF00892"/>
    </source>
</evidence>
<feature type="transmembrane region" description="Helical" evidence="8">
    <location>
        <begin position="17"/>
        <end position="35"/>
    </location>
</feature>
<feature type="transmembrane region" description="Helical" evidence="8">
    <location>
        <begin position="111"/>
        <end position="128"/>
    </location>
</feature>
<keyword evidence="6 8" id="KW-1133">Transmembrane helix</keyword>
<feature type="domain" description="EamA" evidence="9">
    <location>
        <begin position="16"/>
        <end position="151"/>
    </location>
</feature>
<dbReference type="SUPFAM" id="SSF103481">
    <property type="entry name" value="Multidrug resistance efflux transporter EmrE"/>
    <property type="match status" value="2"/>
</dbReference>
<protein>
    <submittedName>
        <fullName evidence="10">RarD protein</fullName>
    </submittedName>
</protein>
<evidence type="ECO:0000256" key="1">
    <source>
        <dbReference type="ARBA" id="ARBA00004651"/>
    </source>
</evidence>
<keyword evidence="3" id="KW-0813">Transport</keyword>
<evidence type="ECO:0000256" key="7">
    <source>
        <dbReference type="ARBA" id="ARBA00023136"/>
    </source>
</evidence>
<name>A0ABQ3ZM76_9ACTN</name>
<comment type="subcellular location">
    <subcellularLocation>
        <location evidence="1">Cell membrane</location>
        <topology evidence="1">Multi-pass membrane protein</topology>
    </subcellularLocation>
</comment>
<evidence type="ECO:0000256" key="4">
    <source>
        <dbReference type="ARBA" id="ARBA00022475"/>
    </source>
</evidence>
<feature type="transmembrane region" description="Helical" evidence="8">
    <location>
        <begin position="275"/>
        <end position="293"/>
    </location>
</feature>
<evidence type="ECO:0000313" key="10">
    <source>
        <dbReference type="EMBL" id="GIE19632.1"/>
    </source>
</evidence>
<evidence type="ECO:0000256" key="5">
    <source>
        <dbReference type="ARBA" id="ARBA00022692"/>
    </source>
</evidence>
<keyword evidence="4" id="KW-1003">Cell membrane</keyword>
<feature type="transmembrane region" description="Helical" evidence="8">
    <location>
        <begin position="247"/>
        <end position="269"/>
    </location>
</feature>
<dbReference type="PANTHER" id="PTHR22911">
    <property type="entry name" value="ACYL-MALONYL CONDENSING ENZYME-RELATED"/>
    <property type="match status" value="1"/>
</dbReference>
<feature type="transmembrane region" description="Helical" evidence="8">
    <location>
        <begin position="135"/>
        <end position="152"/>
    </location>
</feature>
<evidence type="ECO:0000256" key="6">
    <source>
        <dbReference type="ARBA" id="ARBA00022989"/>
    </source>
</evidence>
<feature type="transmembrane region" description="Helical" evidence="8">
    <location>
        <begin position="219"/>
        <end position="240"/>
    </location>
</feature>
<dbReference type="Proteomes" id="UP000603200">
    <property type="component" value="Unassembled WGS sequence"/>
</dbReference>
<keyword evidence="5 8" id="KW-0812">Transmembrane</keyword>
<comment type="similarity">
    <text evidence="2">Belongs to the EamA transporter family.</text>
</comment>
<sequence>MGVLALTVWAMGEERRGYLYGLTAYVLWGFFPIYFKLLQPSPPLEILAHRIVWSVVFISLILAGMRNWRFLPRLVRDRKLLGGVSLAALLIAVNWATYIYGVNSDRVVETALGYFITPLLLVVLGVTVQRERLTVWQWTAVGIGAVAVGVLTVDYGHLPYIALTLAASFGSYSLVKKRLKLPPAEGLFVESAVLAVPALGYLVWLNVAGKAEFGHVSAGHTVLMVLSGIATAVPLLLFAAAANRVPLVGIGILQYVAPILQLACGVLIFHEPLPGPRLAGFALVWVALIIFTVDGLNGARKRRTVADPAAATAEPATTLPPR</sequence>
<feature type="transmembrane region" description="Helical" evidence="8">
    <location>
        <begin position="47"/>
        <end position="68"/>
    </location>
</feature>
<dbReference type="NCBIfam" id="TIGR00688">
    <property type="entry name" value="rarD"/>
    <property type="match status" value="1"/>
</dbReference>